<reference evidence="5" key="1">
    <citation type="journal article" date="2020" name="Stud. Mycol.">
        <title>101 Dothideomycetes genomes: a test case for predicting lifestyles and emergence of pathogens.</title>
        <authorList>
            <person name="Haridas S."/>
            <person name="Albert R."/>
            <person name="Binder M."/>
            <person name="Bloem J."/>
            <person name="Labutti K."/>
            <person name="Salamov A."/>
            <person name="Andreopoulos B."/>
            <person name="Baker S."/>
            <person name="Barry K."/>
            <person name="Bills G."/>
            <person name="Bluhm B."/>
            <person name="Cannon C."/>
            <person name="Castanera R."/>
            <person name="Culley D."/>
            <person name="Daum C."/>
            <person name="Ezra D."/>
            <person name="Gonzalez J."/>
            <person name="Henrissat B."/>
            <person name="Kuo A."/>
            <person name="Liang C."/>
            <person name="Lipzen A."/>
            <person name="Lutzoni F."/>
            <person name="Magnuson J."/>
            <person name="Mondo S."/>
            <person name="Nolan M."/>
            <person name="Ohm R."/>
            <person name="Pangilinan J."/>
            <person name="Park H.-J."/>
            <person name="Ramirez L."/>
            <person name="Alfaro M."/>
            <person name="Sun H."/>
            <person name="Tritt A."/>
            <person name="Yoshinaga Y."/>
            <person name="Zwiers L.-H."/>
            <person name="Turgeon B."/>
            <person name="Goodwin S."/>
            <person name="Spatafora J."/>
            <person name="Crous P."/>
            <person name="Grigoriev I."/>
        </authorList>
    </citation>
    <scope>NUCLEOTIDE SEQUENCE</scope>
    <source>
        <strain evidence="5">CBS 107.79</strain>
    </source>
</reference>
<dbReference type="InterPro" id="IPR036864">
    <property type="entry name" value="Zn2-C6_fun-type_DNA-bd_sf"/>
</dbReference>
<evidence type="ECO:0000256" key="2">
    <source>
        <dbReference type="ARBA" id="ARBA00023242"/>
    </source>
</evidence>
<dbReference type="Gene3D" id="4.10.240.10">
    <property type="entry name" value="Zn(2)-C6 fungal-type DNA-binding domain"/>
    <property type="match status" value="1"/>
</dbReference>
<dbReference type="EMBL" id="ML976660">
    <property type="protein sequence ID" value="KAF1978595.1"/>
    <property type="molecule type" value="Genomic_DNA"/>
</dbReference>
<dbReference type="CDD" id="cd00067">
    <property type="entry name" value="GAL4"/>
    <property type="match status" value="1"/>
</dbReference>
<feature type="domain" description="Zn(2)-C6 fungal-type" evidence="4">
    <location>
        <begin position="25"/>
        <end position="55"/>
    </location>
</feature>
<feature type="compositionally biased region" description="Polar residues" evidence="3">
    <location>
        <begin position="605"/>
        <end position="614"/>
    </location>
</feature>
<dbReference type="Proteomes" id="UP000800036">
    <property type="component" value="Unassembled WGS sequence"/>
</dbReference>
<dbReference type="Pfam" id="PF04082">
    <property type="entry name" value="Fungal_trans"/>
    <property type="match status" value="1"/>
</dbReference>
<dbReference type="GO" id="GO:0008270">
    <property type="term" value="F:zinc ion binding"/>
    <property type="evidence" value="ECO:0007669"/>
    <property type="project" value="InterPro"/>
</dbReference>
<dbReference type="GO" id="GO:0003677">
    <property type="term" value="F:DNA binding"/>
    <property type="evidence" value="ECO:0007669"/>
    <property type="project" value="InterPro"/>
</dbReference>
<dbReference type="PANTHER" id="PTHR47655">
    <property type="entry name" value="QUINIC ACID UTILIZATION ACTIVATOR"/>
    <property type="match status" value="1"/>
</dbReference>
<feature type="region of interest" description="Disordered" evidence="3">
    <location>
        <begin position="1"/>
        <end position="24"/>
    </location>
</feature>
<dbReference type="InterPro" id="IPR007219">
    <property type="entry name" value="XnlR_reg_dom"/>
</dbReference>
<dbReference type="GO" id="GO:0006351">
    <property type="term" value="P:DNA-templated transcription"/>
    <property type="evidence" value="ECO:0007669"/>
    <property type="project" value="InterPro"/>
</dbReference>
<dbReference type="SMART" id="SM00066">
    <property type="entry name" value="GAL4"/>
    <property type="match status" value="1"/>
</dbReference>
<dbReference type="GO" id="GO:0045944">
    <property type="term" value="P:positive regulation of transcription by RNA polymerase II"/>
    <property type="evidence" value="ECO:0007669"/>
    <property type="project" value="TreeGrafter"/>
</dbReference>
<feature type="region of interest" description="Disordered" evidence="3">
    <location>
        <begin position="605"/>
        <end position="624"/>
    </location>
</feature>
<dbReference type="PANTHER" id="PTHR47655:SF2">
    <property type="entry name" value="QUINIC ACID UTILIZATION ACTIVATOR"/>
    <property type="match status" value="1"/>
</dbReference>
<sequence length="748" mass="82547">MPTQGQSKRPPTDERPAKRSRVSRACDQCRTAREKCDGTQPSCLTCSASNRACTYTAPPKKRGIQPGYIRTLELALTWLFQNTDAEAVLNRKLAQEGSSSVLFGRDTRESNRLHKSWRKSQFCKDVDKLLSGEQLGAGNDPSPSSEDDDSEPEGGQADLQDRLSVLPTEDEISPSAHFVPPPVALPIHQRSFPAHDTAKLSGSFHQHPVVATTLPSSTWRLLEVYFAYTQSWLPVCEKHDMLRISYSYPESGLILSIDDLPNHADHAELWSVLAVAALQERMATREPAQDTLQEPLRLYSIARSLVPTETGFFAVGHVRALLNLAVVNIASSNTEVAWLLVGSASRIVLMIERSSQVVSARWKHLLAGCFMLDSFVSLQLHRNPHLLKSDVIRAGQIDEDGLEEWQPWSGPLNVSSSAFSRIPALSLSSFNKLTDIAEILNMCNLEGPSGLRVNPQQVLHQLESWKASLSVKFNYISDELKATPFNPPAILLQLSYLCCASSLLTSPAYIQRMSELLEQYLNQLGVVAVPPIVLCLLAHVQANRVFPTLDPRLQSRVRKFESDLTRAWSGNRSNKPDSTPSLAPTQVRPSGSAYQIPTPESIQVPFNSTFTPIENPSRRGRQRASASLLDDLLPDMNATVPVNHGPNIDQDFGAPSLGDGFRRPSLQHRNSAASRDLETFFDELASLDGAEMVDNQPQFMQNLGFAPDANMADFLASEFGQYIPANSSTFMPQSADPTHLDPAFFDGS</sequence>
<keyword evidence="6" id="KW-1185">Reference proteome</keyword>
<protein>
    <recommendedName>
        <fullName evidence="4">Zn(2)-C6 fungal-type domain-containing protein</fullName>
    </recommendedName>
</protein>
<dbReference type="CDD" id="cd12148">
    <property type="entry name" value="fungal_TF_MHR"/>
    <property type="match status" value="1"/>
</dbReference>
<evidence type="ECO:0000259" key="4">
    <source>
        <dbReference type="PROSITE" id="PS50048"/>
    </source>
</evidence>
<accession>A0A6A5VNV7</accession>
<evidence type="ECO:0000256" key="1">
    <source>
        <dbReference type="ARBA" id="ARBA00022723"/>
    </source>
</evidence>
<keyword evidence="2" id="KW-0539">Nucleus</keyword>
<dbReference type="SUPFAM" id="SSF57701">
    <property type="entry name" value="Zn2/Cys6 DNA-binding domain"/>
    <property type="match status" value="1"/>
</dbReference>
<keyword evidence="1" id="KW-0479">Metal-binding</keyword>
<evidence type="ECO:0000313" key="5">
    <source>
        <dbReference type="EMBL" id="KAF1978595.1"/>
    </source>
</evidence>
<dbReference type="AlphaFoldDB" id="A0A6A5VNV7"/>
<dbReference type="GO" id="GO:0000981">
    <property type="term" value="F:DNA-binding transcription factor activity, RNA polymerase II-specific"/>
    <property type="evidence" value="ECO:0007669"/>
    <property type="project" value="InterPro"/>
</dbReference>
<dbReference type="InterPro" id="IPR052783">
    <property type="entry name" value="Metabolic/Drug-Res_Regulator"/>
</dbReference>
<dbReference type="Pfam" id="PF00172">
    <property type="entry name" value="Zn_clus"/>
    <property type="match status" value="1"/>
</dbReference>
<dbReference type="PROSITE" id="PS00463">
    <property type="entry name" value="ZN2_CY6_FUNGAL_1"/>
    <property type="match status" value="1"/>
</dbReference>
<evidence type="ECO:0000256" key="3">
    <source>
        <dbReference type="SAM" id="MobiDB-lite"/>
    </source>
</evidence>
<evidence type="ECO:0000313" key="6">
    <source>
        <dbReference type="Proteomes" id="UP000800036"/>
    </source>
</evidence>
<dbReference type="OrthoDB" id="3364175at2759"/>
<feature type="compositionally biased region" description="Polar residues" evidence="3">
    <location>
        <begin position="568"/>
        <end position="598"/>
    </location>
</feature>
<organism evidence="5 6">
    <name type="scientific">Bimuria novae-zelandiae CBS 107.79</name>
    <dbReference type="NCBI Taxonomy" id="1447943"/>
    <lineage>
        <taxon>Eukaryota</taxon>
        <taxon>Fungi</taxon>
        <taxon>Dikarya</taxon>
        <taxon>Ascomycota</taxon>
        <taxon>Pezizomycotina</taxon>
        <taxon>Dothideomycetes</taxon>
        <taxon>Pleosporomycetidae</taxon>
        <taxon>Pleosporales</taxon>
        <taxon>Massarineae</taxon>
        <taxon>Didymosphaeriaceae</taxon>
        <taxon>Bimuria</taxon>
    </lineage>
</organism>
<proteinExistence type="predicted"/>
<feature type="region of interest" description="Disordered" evidence="3">
    <location>
        <begin position="567"/>
        <end position="598"/>
    </location>
</feature>
<name>A0A6A5VNV7_9PLEO</name>
<dbReference type="PROSITE" id="PS50048">
    <property type="entry name" value="ZN2_CY6_FUNGAL_2"/>
    <property type="match status" value="1"/>
</dbReference>
<gene>
    <name evidence="5" type="ORF">BU23DRAFT_564171</name>
</gene>
<feature type="region of interest" description="Disordered" evidence="3">
    <location>
        <begin position="133"/>
        <end position="157"/>
    </location>
</feature>
<dbReference type="InterPro" id="IPR001138">
    <property type="entry name" value="Zn2Cys6_DnaBD"/>
</dbReference>